<dbReference type="RefSeq" id="WP_145186664.1">
    <property type="nucleotide sequence ID" value="NZ_CP036266.1"/>
</dbReference>
<accession>A0A517PQZ4</accession>
<organism evidence="1 2">
    <name type="scientific">Gimesia chilikensis</name>
    <dbReference type="NCBI Taxonomy" id="2605989"/>
    <lineage>
        <taxon>Bacteria</taxon>
        <taxon>Pseudomonadati</taxon>
        <taxon>Planctomycetota</taxon>
        <taxon>Planctomycetia</taxon>
        <taxon>Planctomycetales</taxon>
        <taxon>Planctomycetaceae</taxon>
        <taxon>Gimesia</taxon>
    </lineage>
</organism>
<keyword evidence="2" id="KW-1185">Reference proteome</keyword>
<name>A0A517PQZ4_9PLAN</name>
<proteinExistence type="predicted"/>
<dbReference type="SUPFAM" id="SSF48371">
    <property type="entry name" value="ARM repeat"/>
    <property type="match status" value="1"/>
</dbReference>
<reference evidence="1 2" key="1">
    <citation type="submission" date="2019-02" db="EMBL/GenBank/DDBJ databases">
        <title>Deep-cultivation of Planctomycetes and their phenomic and genomic characterization uncovers novel biology.</title>
        <authorList>
            <person name="Wiegand S."/>
            <person name="Jogler M."/>
            <person name="Boedeker C."/>
            <person name="Pinto D."/>
            <person name="Vollmers J."/>
            <person name="Rivas-Marin E."/>
            <person name="Kohn T."/>
            <person name="Peeters S.H."/>
            <person name="Heuer A."/>
            <person name="Rast P."/>
            <person name="Oberbeckmann S."/>
            <person name="Bunk B."/>
            <person name="Jeske O."/>
            <person name="Meyerdierks A."/>
            <person name="Storesund J.E."/>
            <person name="Kallscheuer N."/>
            <person name="Luecker S."/>
            <person name="Lage O.M."/>
            <person name="Pohl T."/>
            <person name="Merkel B.J."/>
            <person name="Hornburger P."/>
            <person name="Mueller R.-W."/>
            <person name="Bruemmer F."/>
            <person name="Labrenz M."/>
            <person name="Spormann A.M."/>
            <person name="Op den Camp H."/>
            <person name="Overmann J."/>
            <person name="Amann R."/>
            <person name="Jetten M.S.M."/>
            <person name="Mascher T."/>
            <person name="Medema M.H."/>
            <person name="Devos D.P."/>
            <person name="Kaster A.-K."/>
            <person name="Ovreas L."/>
            <person name="Rohde M."/>
            <person name="Galperin M.Y."/>
            <person name="Jogler C."/>
        </authorList>
    </citation>
    <scope>NUCLEOTIDE SEQUENCE [LARGE SCALE GENOMIC DNA]</scope>
    <source>
        <strain evidence="1 2">HG66A1</strain>
    </source>
</reference>
<protein>
    <recommendedName>
        <fullName evidence="3">HEAT repeat domain-containing protein</fullName>
    </recommendedName>
</protein>
<gene>
    <name evidence="1" type="ORF">HG66A1_35980</name>
</gene>
<dbReference type="InterPro" id="IPR016024">
    <property type="entry name" value="ARM-type_fold"/>
</dbReference>
<dbReference type="OrthoDB" id="280468at2"/>
<evidence type="ECO:0000313" key="1">
    <source>
        <dbReference type="EMBL" id="QDT21795.1"/>
    </source>
</evidence>
<dbReference type="Gene3D" id="1.25.10.10">
    <property type="entry name" value="Leucine-rich Repeat Variant"/>
    <property type="match status" value="1"/>
</dbReference>
<dbReference type="InterPro" id="IPR011989">
    <property type="entry name" value="ARM-like"/>
</dbReference>
<dbReference type="AlphaFoldDB" id="A0A517PQZ4"/>
<evidence type="ECO:0000313" key="2">
    <source>
        <dbReference type="Proteomes" id="UP000320421"/>
    </source>
</evidence>
<dbReference type="Proteomes" id="UP000320421">
    <property type="component" value="Chromosome"/>
</dbReference>
<evidence type="ECO:0008006" key="3">
    <source>
        <dbReference type="Google" id="ProtNLM"/>
    </source>
</evidence>
<sequence>MALSDEMNQGEIDWTAIARTLGALDDDGREWGSSTTAREAICMIIGTKHLRAAVDHYVSQQKGSELVRNVLWLLHPWCAMERCYEIYQNEKDPDARVEAIELLRVVADRRALPWIKGLLEDPDDGIQCWSAGIVDQLLWSHLVDPEECEELLQIMKNHPNKEVLERYSFIMEFLNERENDS</sequence>
<dbReference type="EMBL" id="CP036266">
    <property type="protein sequence ID" value="QDT21795.1"/>
    <property type="molecule type" value="Genomic_DNA"/>
</dbReference>